<name>A0A2P8H8F0_CHINA</name>
<accession>A0A2P8H8F0</accession>
<dbReference type="SUPFAM" id="SSF117892">
    <property type="entry name" value="Band 7/SPFH domain"/>
    <property type="match status" value="1"/>
</dbReference>
<dbReference type="Proteomes" id="UP000240971">
    <property type="component" value="Unassembled WGS sequence"/>
</dbReference>
<feature type="domain" description="SPFH" evidence="1">
    <location>
        <begin position="26"/>
        <end position="236"/>
    </location>
</feature>
<evidence type="ECO:0000313" key="4">
    <source>
        <dbReference type="Proteomes" id="UP000240971"/>
    </source>
</evidence>
<dbReference type="GO" id="GO:0008233">
    <property type="term" value="F:peptidase activity"/>
    <property type="evidence" value="ECO:0007669"/>
    <property type="project" value="UniProtKB-KW"/>
</dbReference>
<feature type="domain" description="GYF" evidence="2">
    <location>
        <begin position="312"/>
        <end position="361"/>
    </location>
</feature>
<organism evidence="3 4">
    <name type="scientific">Chitinophaga niastensis</name>
    <dbReference type="NCBI Taxonomy" id="536980"/>
    <lineage>
        <taxon>Bacteria</taxon>
        <taxon>Pseudomonadati</taxon>
        <taxon>Bacteroidota</taxon>
        <taxon>Chitinophagia</taxon>
        <taxon>Chitinophagales</taxon>
        <taxon>Chitinophagaceae</taxon>
        <taxon>Chitinophaga</taxon>
    </lineage>
</organism>
<evidence type="ECO:0000313" key="3">
    <source>
        <dbReference type="EMBL" id="PSL42513.1"/>
    </source>
</evidence>
<sequence length="373" mass="40165">MGIFDKLRNEFIDIIEWTDASTDTIVWKFPRYQNEIKMNAKLTVRESQVAVFMNEGKIADVFQPGMYTLTTQNMPIMTTLQGWKYGFNSPFKADVFFVSTRQFTNQKWGTKNPVMLRDAEFGPLRLRAFGSYAFRVKDAAQFLKEVAATNPEFTVDGINEQLRNLAVSRGMEAIAEAKIPVLDLAANYEEVSTHITGKIGSEFNELGLDLTKFLIENISLPPEVEEALDKRSSMGIVGNLGSYAQFQAANAMEKAAENPSGGGLAAAGLGAGMGAAMMGQVGNVFQNNQVNPNNQANAGGGAPPPLPAAAAYFVAVEGKQAGPFDMDQLRQLAAAGSLNAQSLVWKSGMAAWSAAATVPDLAPVLATVPPPLP</sequence>
<keyword evidence="4" id="KW-1185">Reference proteome</keyword>
<protein>
    <submittedName>
        <fullName evidence="3">Membrane protease subunit (Stomatin/prohibitin family)</fullName>
    </submittedName>
</protein>
<keyword evidence="3" id="KW-0378">Hydrolase</keyword>
<reference evidence="3 4" key="1">
    <citation type="submission" date="2018-03" db="EMBL/GenBank/DDBJ databases">
        <title>Genomic Encyclopedia of Archaeal and Bacterial Type Strains, Phase II (KMG-II): from individual species to whole genera.</title>
        <authorList>
            <person name="Goeker M."/>
        </authorList>
    </citation>
    <scope>NUCLEOTIDE SEQUENCE [LARGE SCALE GENOMIC DNA]</scope>
    <source>
        <strain evidence="3 4">DSM 24859</strain>
    </source>
</reference>
<dbReference type="RefSeq" id="WP_106531483.1">
    <property type="nucleotide sequence ID" value="NZ_PYAW01000012.1"/>
</dbReference>
<evidence type="ECO:0000259" key="1">
    <source>
        <dbReference type="Pfam" id="PF13421"/>
    </source>
</evidence>
<gene>
    <name evidence="3" type="ORF">CLV51_11241</name>
</gene>
<proteinExistence type="predicted"/>
<dbReference type="InterPro" id="IPR025640">
    <property type="entry name" value="GYF_2"/>
</dbReference>
<dbReference type="PANTHER" id="PTHR37826">
    <property type="entry name" value="FLOTILLIN BAND_7_5 DOMAIN PROTEIN"/>
    <property type="match status" value="1"/>
</dbReference>
<dbReference type="AlphaFoldDB" id="A0A2P8H8F0"/>
<dbReference type="EMBL" id="PYAW01000012">
    <property type="protein sequence ID" value="PSL42513.1"/>
    <property type="molecule type" value="Genomic_DNA"/>
</dbReference>
<dbReference type="GO" id="GO:0006508">
    <property type="term" value="P:proteolysis"/>
    <property type="evidence" value="ECO:0007669"/>
    <property type="project" value="UniProtKB-KW"/>
</dbReference>
<dbReference type="PANTHER" id="PTHR37826:SF2">
    <property type="entry name" value="ZINC-RIBBON DOMAIN-CONTAINING PROTEIN"/>
    <property type="match status" value="1"/>
</dbReference>
<keyword evidence="3" id="KW-0645">Protease</keyword>
<dbReference type="Pfam" id="PF13421">
    <property type="entry name" value="Band_7_1"/>
    <property type="match status" value="1"/>
</dbReference>
<dbReference type="OrthoDB" id="9764015at2"/>
<dbReference type="Gene3D" id="3.30.479.30">
    <property type="entry name" value="Band 7 domain"/>
    <property type="match status" value="1"/>
</dbReference>
<dbReference type="Pfam" id="PF14237">
    <property type="entry name" value="GYF_2"/>
    <property type="match status" value="1"/>
</dbReference>
<dbReference type="InterPro" id="IPR033880">
    <property type="entry name" value="SPFH_YdjI"/>
</dbReference>
<dbReference type="CDD" id="cd03408">
    <property type="entry name" value="SPFH_like_u1"/>
    <property type="match status" value="1"/>
</dbReference>
<dbReference type="InterPro" id="IPR036013">
    <property type="entry name" value="Band_7/SPFH_dom_sf"/>
</dbReference>
<evidence type="ECO:0000259" key="2">
    <source>
        <dbReference type="Pfam" id="PF14237"/>
    </source>
</evidence>
<comment type="caution">
    <text evidence="3">The sequence shown here is derived from an EMBL/GenBank/DDBJ whole genome shotgun (WGS) entry which is preliminary data.</text>
</comment>